<dbReference type="Proteomes" id="UP000324974">
    <property type="component" value="Chromosome"/>
</dbReference>
<feature type="chain" id="PRO_5022918578" description="Peptidase M10 metallopeptidase domain-containing protein" evidence="1">
    <location>
        <begin position="19"/>
        <end position="248"/>
    </location>
</feature>
<dbReference type="OrthoDB" id="241985at2"/>
<keyword evidence="1" id="KW-0732">Signal</keyword>
<dbReference type="KEGG" id="lrs:PX52LOC_08004"/>
<name>A0A5C1AS15_9BACT</name>
<evidence type="ECO:0000256" key="1">
    <source>
        <dbReference type="SAM" id="SignalP"/>
    </source>
</evidence>
<sequence>MRFLALTVILSVASNVLAGPTTYDGQHEIGTINLTVAYFVPKDRTPLPDWKDRIEYYVRRVSAFHYRELDGRSKIKAAVRPKPLVAESVAADFRQGDQNRAFYKTMDDVKALLKWKPDGTAGFPILLVLSDINWRELDDFRRVRTIDGRDVHEGNVSLNGRHFPGAESGGARAVYIAKGGYGMGLVSGDGWRVPYSGGSDCVVYHEGLGHTIGLPHPEPIDNTVMGTAQYQFWINEAKLNVKQKEKLG</sequence>
<feature type="signal peptide" evidence="1">
    <location>
        <begin position="1"/>
        <end position="18"/>
    </location>
</feature>
<evidence type="ECO:0008006" key="4">
    <source>
        <dbReference type="Google" id="ProtNLM"/>
    </source>
</evidence>
<dbReference type="EMBL" id="CP042425">
    <property type="protein sequence ID" value="QEL20883.1"/>
    <property type="molecule type" value="Genomic_DNA"/>
</dbReference>
<organism evidence="2 3">
    <name type="scientific">Limnoglobus roseus</name>
    <dbReference type="NCBI Taxonomy" id="2598579"/>
    <lineage>
        <taxon>Bacteria</taxon>
        <taxon>Pseudomonadati</taxon>
        <taxon>Planctomycetota</taxon>
        <taxon>Planctomycetia</taxon>
        <taxon>Gemmatales</taxon>
        <taxon>Gemmataceae</taxon>
        <taxon>Limnoglobus</taxon>
    </lineage>
</organism>
<reference evidence="3" key="1">
    <citation type="submission" date="2019-08" db="EMBL/GenBank/DDBJ databases">
        <title>Limnoglobus roseus gen. nov., sp. nov., a novel freshwater planctomycete with a giant genome from the family Gemmataceae.</title>
        <authorList>
            <person name="Kulichevskaya I.S."/>
            <person name="Naumoff D.G."/>
            <person name="Miroshnikov K."/>
            <person name="Ivanova A."/>
            <person name="Philippov D.A."/>
            <person name="Hakobyan A."/>
            <person name="Rijpstra I.C."/>
            <person name="Sinninghe Damste J.S."/>
            <person name="Liesack W."/>
            <person name="Dedysh S.N."/>
        </authorList>
    </citation>
    <scope>NUCLEOTIDE SEQUENCE [LARGE SCALE GENOMIC DNA]</scope>
    <source>
        <strain evidence="3">PX52</strain>
    </source>
</reference>
<evidence type="ECO:0000313" key="3">
    <source>
        <dbReference type="Proteomes" id="UP000324974"/>
    </source>
</evidence>
<dbReference type="AlphaFoldDB" id="A0A5C1AS15"/>
<dbReference type="RefSeq" id="WP_149115131.1">
    <property type="nucleotide sequence ID" value="NZ_CP042425.1"/>
</dbReference>
<proteinExistence type="predicted"/>
<accession>A0A5C1AS15</accession>
<protein>
    <recommendedName>
        <fullName evidence="4">Peptidase M10 metallopeptidase domain-containing protein</fullName>
    </recommendedName>
</protein>
<keyword evidence="3" id="KW-1185">Reference proteome</keyword>
<evidence type="ECO:0000313" key="2">
    <source>
        <dbReference type="EMBL" id="QEL20883.1"/>
    </source>
</evidence>
<gene>
    <name evidence="2" type="ORF">PX52LOC_08004</name>
</gene>